<gene>
    <name evidence="2" type="primary">Acey_s0489.g2362</name>
    <name evidence="2" type="ORF">Y032_0489g2362</name>
</gene>
<dbReference type="EMBL" id="JARK01000089">
    <property type="protein sequence ID" value="EYC43557.1"/>
    <property type="molecule type" value="Genomic_DNA"/>
</dbReference>
<keyword evidence="3" id="KW-1185">Reference proteome</keyword>
<sequence length="188" mass="20799">MDSLIRLCWIRFIWPAYECEHALVGVFKYFIWAVSCSLNLAEGSHSSDSVAHGGQLGMLLSNESLVHEGGNPSTRQSNTGGGRGHRPAENDSRHIEWSVSKKKATAPTGIDAHLRGLVSVENRSSMLRERLHRGASRRVFKDYKVAKTRITVLNVGTLTGHTWKLGSTGTRRRRSASESQSQNATETQ</sequence>
<comment type="caution">
    <text evidence="2">The sequence shown here is derived from an EMBL/GenBank/DDBJ whole genome shotgun (WGS) entry which is preliminary data.</text>
</comment>
<proteinExistence type="predicted"/>
<feature type="region of interest" description="Disordered" evidence="1">
    <location>
        <begin position="164"/>
        <end position="188"/>
    </location>
</feature>
<dbReference type="AlphaFoldDB" id="A0A016WWF1"/>
<organism evidence="2 3">
    <name type="scientific">Ancylostoma ceylanicum</name>
    <dbReference type="NCBI Taxonomy" id="53326"/>
    <lineage>
        <taxon>Eukaryota</taxon>
        <taxon>Metazoa</taxon>
        <taxon>Ecdysozoa</taxon>
        <taxon>Nematoda</taxon>
        <taxon>Chromadorea</taxon>
        <taxon>Rhabditida</taxon>
        <taxon>Rhabditina</taxon>
        <taxon>Rhabditomorpha</taxon>
        <taxon>Strongyloidea</taxon>
        <taxon>Ancylostomatidae</taxon>
        <taxon>Ancylostomatinae</taxon>
        <taxon>Ancylostoma</taxon>
    </lineage>
</organism>
<evidence type="ECO:0000313" key="2">
    <source>
        <dbReference type="EMBL" id="EYC43557.1"/>
    </source>
</evidence>
<protein>
    <submittedName>
        <fullName evidence="2">Uncharacterized protein</fullName>
    </submittedName>
</protein>
<accession>A0A016WWF1</accession>
<evidence type="ECO:0000256" key="1">
    <source>
        <dbReference type="SAM" id="MobiDB-lite"/>
    </source>
</evidence>
<name>A0A016WWF1_9BILA</name>
<dbReference type="Proteomes" id="UP000024635">
    <property type="component" value="Unassembled WGS sequence"/>
</dbReference>
<evidence type="ECO:0000313" key="3">
    <source>
        <dbReference type="Proteomes" id="UP000024635"/>
    </source>
</evidence>
<feature type="region of interest" description="Disordered" evidence="1">
    <location>
        <begin position="67"/>
        <end position="104"/>
    </location>
</feature>
<reference evidence="3" key="1">
    <citation type="journal article" date="2015" name="Nat. Genet.">
        <title>The genome and transcriptome of the zoonotic hookworm Ancylostoma ceylanicum identify infection-specific gene families.</title>
        <authorList>
            <person name="Schwarz E.M."/>
            <person name="Hu Y."/>
            <person name="Antoshechkin I."/>
            <person name="Miller M.M."/>
            <person name="Sternberg P.W."/>
            <person name="Aroian R.V."/>
        </authorList>
    </citation>
    <scope>NUCLEOTIDE SEQUENCE</scope>
    <source>
        <strain evidence="3">HY135</strain>
    </source>
</reference>
<feature type="compositionally biased region" description="Basic and acidic residues" evidence="1">
    <location>
        <begin position="86"/>
        <end position="96"/>
    </location>
</feature>